<comment type="caution">
    <text evidence="8">The sequence shown here is derived from an EMBL/GenBank/DDBJ whole genome shotgun (WGS) entry which is preliminary data.</text>
</comment>
<dbReference type="EMBL" id="PZQS01000010">
    <property type="protein sequence ID" value="PVD23742.1"/>
    <property type="molecule type" value="Genomic_DNA"/>
</dbReference>
<evidence type="ECO:0000256" key="1">
    <source>
        <dbReference type="ARBA" id="ARBA00004141"/>
    </source>
</evidence>
<evidence type="ECO:0000259" key="7">
    <source>
        <dbReference type="Pfam" id="PF05154"/>
    </source>
</evidence>
<keyword evidence="5 6" id="KW-0472">Membrane</keyword>
<dbReference type="InterPro" id="IPR007829">
    <property type="entry name" value="TM2"/>
</dbReference>
<keyword evidence="4 6" id="KW-1133">Transmembrane helix</keyword>
<evidence type="ECO:0000256" key="4">
    <source>
        <dbReference type="ARBA" id="ARBA00022989"/>
    </source>
</evidence>
<dbReference type="PANTHER" id="PTHR21016:SF25">
    <property type="entry name" value="TM2 DOMAIN-CONTAINING PROTEIN DDB_G0277895-RELATED"/>
    <property type="match status" value="1"/>
</dbReference>
<dbReference type="PANTHER" id="PTHR21016">
    <property type="entry name" value="BETA-AMYLOID BINDING PROTEIN-RELATED"/>
    <property type="match status" value="1"/>
</dbReference>
<feature type="domain" description="TM2" evidence="7">
    <location>
        <begin position="141"/>
        <end position="182"/>
    </location>
</feature>
<evidence type="ECO:0000256" key="6">
    <source>
        <dbReference type="SAM" id="Phobius"/>
    </source>
</evidence>
<comment type="similarity">
    <text evidence="2">Belongs to the TM2 family.</text>
</comment>
<dbReference type="STRING" id="400727.A0A2T7NRG6"/>
<dbReference type="Proteomes" id="UP000245119">
    <property type="component" value="Linkage Group LG10"/>
</dbReference>
<dbReference type="Pfam" id="PF05154">
    <property type="entry name" value="TM2"/>
    <property type="match status" value="1"/>
</dbReference>
<feature type="transmembrane region" description="Helical" evidence="6">
    <location>
        <begin position="164"/>
        <end position="188"/>
    </location>
</feature>
<comment type="subcellular location">
    <subcellularLocation>
        <location evidence="1">Membrane</location>
        <topology evidence="1">Multi-pass membrane protein</topology>
    </subcellularLocation>
</comment>
<proteinExistence type="inferred from homology"/>
<keyword evidence="3 6" id="KW-0812">Transmembrane</keyword>
<evidence type="ECO:0000256" key="3">
    <source>
        <dbReference type="ARBA" id="ARBA00022692"/>
    </source>
</evidence>
<evidence type="ECO:0000313" key="8">
    <source>
        <dbReference type="EMBL" id="PVD23742.1"/>
    </source>
</evidence>
<name>A0A2T7NRG6_POMCA</name>
<evidence type="ECO:0000313" key="9">
    <source>
        <dbReference type="Proteomes" id="UP000245119"/>
    </source>
</evidence>
<dbReference type="GO" id="GO:0016020">
    <property type="term" value="C:membrane"/>
    <property type="evidence" value="ECO:0007669"/>
    <property type="project" value="UniProtKB-SubCell"/>
</dbReference>
<evidence type="ECO:0000256" key="5">
    <source>
        <dbReference type="ARBA" id="ARBA00023136"/>
    </source>
</evidence>
<protein>
    <recommendedName>
        <fullName evidence="7">TM2 domain-containing protein</fullName>
    </recommendedName>
</protein>
<dbReference type="InterPro" id="IPR050932">
    <property type="entry name" value="TM2D1-3-like"/>
</dbReference>
<dbReference type="OrthoDB" id="10262359at2759"/>
<keyword evidence="9" id="KW-1185">Reference proteome</keyword>
<accession>A0A2T7NRG6</accession>
<organism evidence="8 9">
    <name type="scientific">Pomacea canaliculata</name>
    <name type="common">Golden apple snail</name>
    <dbReference type="NCBI Taxonomy" id="400727"/>
    <lineage>
        <taxon>Eukaryota</taxon>
        <taxon>Metazoa</taxon>
        <taxon>Spiralia</taxon>
        <taxon>Lophotrochozoa</taxon>
        <taxon>Mollusca</taxon>
        <taxon>Gastropoda</taxon>
        <taxon>Caenogastropoda</taxon>
        <taxon>Architaenioglossa</taxon>
        <taxon>Ampullarioidea</taxon>
        <taxon>Ampullariidae</taxon>
        <taxon>Pomacea</taxon>
    </lineage>
</organism>
<evidence type="ECO:0000256" key="2">
    <source>
        <dbReference type="ARBA" id="ARBA00008284"/>
    </source>
</evidence>
<dbReference type="AlphaFoldDB" id="A0A2T7NRG6"/>
<gene>
    <name evidence="8" type="ORF">C0Q70_17015</name>
</gene>
<sequence length="375" mass="41148">MAGLHGYTEFLIQGPANQVGRTQRAVQWNPVFKHQAPMSAPCHPLTAPCLLAHWGTGCHRAVATEGVAGGSVFTVVCVGGDRSSPLLPATAVFWVCLPADWRSGRPRMAGGWVPAALVGGGDQPATAKSSVGEDSHPVRRILLWFPFGFLGFHLFYLRRPWEGIFYFLTGGGFGIGWLVDAVRIPYLVKQCNEMPPDAELTKNMLCSFLLWLPPFGESSSSSLLLSSSSSSSSSLWTVWLPSFLLAAIRVGHSLLPDRRSLRHWVACRPLPLFVLTNRYRRQNALELDPRRKHTDDAYILWFPLGIIVTVEHSCSRLMPRDYGNGVSSVGYPDAVAAPCGSDLDPGFSSYQGISRRCVQLHLPSYDEAMESSKGH</sequence>
<reference evidence="8 9" key="1">
    <citation type="submission" date="2018-04" db="EMBL/GenBank/DDBJ databases">
        <title>The genome of golden apple snail Pomacea canaliculata provides insight into stress tolerance and invasive adaptation.</title>
        <authorList>
            <person name="Liu C."/>
            <person name="Liu B."/>
            <person name="Ren Y."/>
            <person name="Zhang Y."/>
            <person name="Wang H."/>
            <person name="Li S."/>
            <person name="Jiang F."/>
            <person name="Yin L."/>
            <person name="Zhang G."/>
            <person name="Qian W."/>
            <person name="Fan W."/>
        </authorList>
    </citation>
    <scope>NUCLEOTIDE SEQUENCE [LARGE SCALE GENOMIC DNA]</scope>
    <source>
        <strain evidence="8">SZHN2017</strain>
        <tissue evidence="8">Muscle</tissue>
    </source>
</reference>
<feature type="transmembrane region" description="Helical" evidence="6">
    <location>
        <begin position="141"/>
        <end position="158"/>
    </location>
</feature>